<evidence type="ECO:0000313" key="1">
    <source>
        <dbReference type="EMBL" id="CAF1410667.1"/>
    </source>
</evidence>
<name>A0A815LJ64_9BILA</name>
<accession>A0A815LJ64</accession>
<dbReference type="AlphaFoldDB" id="A0A815LJ64"/>
<evidence type="ECO:0000313" key="3">
    <source>
        <dbReference type="Proteomes" id="UP000663829"/>
    </source>
</evidence>
<dbReference type="Proteomes" id="UP000681722">
    <property type="component" value="Unassembled WGS sequence"/>
</dbReference>
<sequence length="77" mass="8997">MIIQKLLNKLLKNETVEEYKQAVRKDIRWLAFTSTSKDREAAEMFSGNTLFIISIPMHDVYNNSLTDIWSLSHYMTG</sequence>
<dbReference type="EMBL" id="CAJNOQ010017869">
    <property type="protein sequence ID" value="CAF1410667.1"/>
    <property type="molecule type" value="Genomic_DNA"/>
</dbReference>
<reference evidence="1" key="1">
    <citation type="submission" date="2021-02" db="EMBL/GenBank/DDBJ databases">
        <authorList>
            <person name="Nowell W R."/>
        </authorList>
    </citation>
    <scope>NUCLEOTIDE SEQUENCE</scope>
</reference>
<gene>
    <name evidence="1" type="ORF">GPM918_LOCUS33490</name>
    <name evidence="2" type="ORF">SRO942_LOCUS34175</name>
</gene>
<protein>
    <submittedName>
        <fullName evidence="1">Uncharacterized protein</fullName>
    </submittedName>
</protein>
<proteinExistence type="predicted"/>
<dbReference type="Gene3D" id="3.90.176.10">
    <property type="entry name" value="Toxin ADP-ribosyltransferase, Chain A, domain 1"/>
    <property type="match status" value="1"/>
</dbReference>
<evidence type="ECO:0000313" key="2">
    <source>
        <dbReference type="EMBL" id="CAF4299472.1"/>
    </source>
</evidence>
<dbReference type="Proteomes" id="UP000663829">
    <property type="component" value="Unassembled WGS sequence"/>
</dbReference>
<keyword evidence="3" id="KW-1185">Reference proteome</keyword>
<organism evidence="1 3">
    <name type="scientific">Didymodactylos carnosus</name>
    <dbReference type="NCBI Taxonomy" id="1234261"/>
    <lineage>
        <taxon>Eukaryota</taxon>
        <taxon>Metazoa</taxon>
        <taxon>Spiralia</taxon>
        <taxon>Gnathifera</taxon>
        <taxon>Rotifera</taxon>
        <taxon>Eurotatoria</taxon>
        <taxon>Bdelloidea</taxon>
        <taxon>Philodinida</taxon>
        <taxon>Philodinidae</taxon>
        <taxon>Didymodactylos</taxon>
    </lineage>
</organism>
<comment type="caution">
    <text evidence="1">The sequence shown here is derived from an EMBL/GenBank/DDBJ whole genome shotgun (WGS) entry which is preliminary data.</text>
</comment>
<dbReference type="EMBL" id="CAJOBC010083294">
    <property type="protein sequence ID" value="CAF4299472.1"/>
    <property type="molecule type" value="Genomic_DNA"/>
</dbReference>